<dbReference type="SUPFAM" id="SSF69118">
    <property type="entry name" value="AhpD-like"/>
    <property type="match status" value="1"/>
</dbReference>
<dbReference type="GO" id="GO:0051920">
    <property type="term" value="F:peroxiredoxin activity"/>
    <property type="evidence" value="ECO:0007669"/>
    <property type="project" value="InterPro"/>
</dbReference>
<proteinExistence type="predicted"/>
<evidence type="ECO:0000313" key="2">
    <source>
        <dbReference type="EMBL" id="NIK86999.1"/>
    </source>
</evidence>
<gene>
    <name evidence="2" type="ORF">FHS83_000317</name>
</gene>
<dbReference type="EMBL" id="JAASRM010000001">
    <property type="protein sequence ID" value="NIK86999.1"/>
    <property type="molecule type" value="Genomic_DNA"/>
</dbReference>
<accession>A0A846MUU4</accession>
<dbReference type="AlphaFoldDB" id="A0A846MUU4"/>
<dbReference type="NCBIfam" id="TIGR00778">
    <property type="entry name" value="ahpD_dom"/>
    <property type="match status" value="1"/>
</dbReference>
<comment type="caution">
    <text evidence="2">The sequence shown here is derived from an EMBL/GenBank/DDBJ whole genome shotgun (WGS) entry which is preliminary data.</text>
</comment>
<name>A0A846MUU4_9PROT</name>
<evidence type="ECO:0000259" key="1">
    <source>
        <dbReference type="Pfam" id="PF02627"/>
    </source>
</evidence>
<dbReference type="PANTHER" id="PTHR35446:SF3">
    <property type="entry name" value="CMD DOMAIN-CONTAINING PROTEIN"/>
    <property type="match status" value="1"/>
</dbReference>
<dbReference type="RefSeq" id="WP_167080199.1">
    <property type="nucleotide sequence ID" value="NZ_BAAADC010000001.1"/>
</dbReference>
<keyword evidence="2" id="KW-0560">Oxidoreductase</keyword>
<dbReference type="Proteomes" id="UP000570514">
    <property type="component" value="Unassembled WGS sequence"/>
</dbReference>
<keyword evidence="2" id="KW-0575">Peroxidase</keyword>
<dbReference type="Pfam" id="PF02627">
    <property type="entry name" value="CMD"/>
    <property type="match status" value="1"/>
</dbReference>
<sequence>MSKITALTDAEVSPEVAARFAQAKAAMGKVPNLLRVMAHAPSVLDVYLDTKGALSKGVLSPKVQEQIAITVAAANGCEYCLSAHTGAARAVGVSAEDRAAAQFGTVSDAKTQAILDLARVINATHGKGAEDAVETARVAGLSDAEILETAAHVSISQLTNAINNIVGTTLDFPKTEILAA</sequence>
<dbReference type="Gene3D" id="1.20.1290.10">
    <property type="entry name" value="AhpD-like"/>
    <property type="match status" value="1"/>
</dbReference>
<dbReference type="PANTHER" id="PTHR35446">
    <property type="entry name" value="SI:CH211-175M2.5"/>
    <property type="match status" value="1"/>
</dbReference>
<feature type="domain" description="Carboxymuconolactone decarboxylase-like" evidence="1">
    <location>
        <begin position="46"/>
        <end position="121"/>
    </location>
</feature>
<protein>
    <submittedName>
        <fullName evidence="2">Putative peroxidase-related enzyme</fullName>
    </submittedName>
</protein>
<dbReference type="InterPro" id="IPR003779">
    <property type="entry name" value="CMD-like"/>
</dbReference>
<keyword evidence="3" id="KW-1185">Reference proteome</keyword>
<organism evidence="2 3">
    <name type="scientific">Rhizomicrobium palustre</name>
    <dbReference type="NCBI Taxonomy" id="189966"/>
    <lineage>
        <taxon>Bacteria</taxon>
        <taxon>Pseudomonadati</taxon>
        <taxon>Pseudomonadota</taxon>
        <taxon>Alphaproteobacteria</taxon>
        <taxon>Micropepsales</taxon>
        <taxon>Micropepsaceae</taxon>
        <taxon>Rhizomicrobium</taxon>
    </lineage>
</organism>
<dbReference type="InterPro" id="IPR029032">
    <property type="entry name" value="AhpD-like"/>
</dbReference>
<dbReference type="InterPro" id="IPR004675">
    <property type="entry name" value="AhpD_core"/>
</dbReference>
<reference evidence="2 3" key="1">
    <citation type="submission" date="2020-03" db="EMBL/GenBank/DDBJ databases">
        <title>Genomic Encyclopedia of Type Strains, Phase IV (KMG-IV): sequencing the most valuable type-strain genomes for metagenomic binning, comparative biology and taxonomic classification.</title>
        <authorList>
            <person name="Goeker M."/>
        </authorList>
    </citation>
    <scope>NUCLEOTIDE SEQUENCE [LARGE SCALE GENOMIC DNA]</scope>
    <source>
        <strain evidence="2 3">DSM 19867</strain>
    </source>
</reference>
<evidence type="ECO:0000313" key="3">
    <source>
        <dbReference type="Proteomes" id="UP000570514"/>
    </source>
</evidence>